<dbReference type="PANTHER" id="PTHR43469:SF1">
    <property type="entry name" value="SPBETA PROPHAGE-DERIVED DISULFIDE BOND FORMATION PROTEIN B"/>
    <property type="match status" value="1"/>
</dbReference>
<feature type="transmembrane region" description="Helical" evidence="12">
    <location>
        <begin position="101"/>
        <end position="130"/>
    </location>
</feature>
<reference evidence="13 14" key="1">
    <citation type="journal article" date="2016" name="Nat. Commun.">
        <title>Thousands of microbial genomes shed light on interconnected biogeochemical processes in an aquifer system.</title>
        <authorList>
            <person name="Anantharaman K."/>
            <person name="Brown C.T."/>
            <person name="Hug L.A."/>
            <person name="Sharon I."/>
            <person name="Castelle C.J."/>
            <person name="Probst A.J."/>
            <person name="Thomas B.C."/>
            <person name="Singh A."/>
            <person name="Wilkins M.J."/>
            <person name="Karaoz U."/>
            <person name="Brodie E.L."/>
            <person name="Williams K.H."/>
            <person name="Hubbard S.S."/>
            <person name="Banfield J.F."/>
        </authorList>
    </citation>
    <scope>NUCLEOTIDE SEQUENCE [LARGE SCALE GENOMIC DNA]</scope>
</reference>
<feature type="transmembrane region" description="Helical" evidence="12">
    <location>
        <begin position="36"/>
        <end position="54"/>
    </location>
</feature>
<dbReference type="InterPro" id="IPR003752">
    <property type="entry name" value="DiS_bond_form_DsbB/BdbC"/>
</dbReference>
<evidence type="ECO:0000256" key="3">
    <source>
        <dbReference type="ARBA" id="ARBA00022448"/>
    </source>
</evidence>
<evidence type="ECO:0000256" key="2">
    <source>
        <dbReference type="ARBA" id="ARBA00007602"/>
    </source>
</evidence>
<keyword evidence="7" id="KW-0560">Oxidoreductase</keyword>
<keyword evidence="10" id="KW-0143">Chaperone</keyword>
<evidence type="ECO:0000256" key="10">
    <source>
        <dbReference type="ARBA" id="ARBA00023186"/>
    </source>
</evidence>
<evidence type="ECO:0000313" key="13">
    <source>
        <dbReference type="EMBL" id="OGZ67464.1"/>
    </source>
</evidence>
<evidence type="ECO:0000256" key="4">
    <source>
        <dbReference type="ARBA" id="ARBA00022692"/>
    </source>
</evidence>
<evidence type="ECO:0000256" key="9">
    <source>
        <dbReference type="ARBA" id="ARBA00023157"/>
    </source>
</evidence>
<keyword evidence="11" id="KW-0676">Redox-active center</keyword>
<accession>A0A1G2HY38</accession>
<evidence type="ECO:0000256" key="1">
    <source>
        <dbReference type="ARBA" id="ARBA00004141"/>
    </source>
</evidence>
<keyword evidence="9" id="KW-1015">Disulfide bond</keyword>
<evidence type="ECO:0000256" key="5">
    <source>
        <dbReference type="ARBA" id="ARBA00022982"/>
    </source>
</evidence>
<organism evidence="13 14">
    <name type="scientific">Candidatus Staskawiczbacteria bacterium RIFCSPHIGHO2_02_FULL_34_9</name>
    <dbReference type="NCBI Taxonomy" id="1802206"/>
    <lineage>
        <taxon>Bacteria</taxon>
        <taxon>Candidatus Staskawicziibacteriota</taxon>
    </lineage>
</organism>
<feature type="transmembrane region" description="Helical" evidence="12">
    <location>
        <begin position="7"/>
        <end position="24"/>
    </location>
</feature>
<keyword evidence="6 12" id="KW-1133">Transmembrane helix</keyword>
<dbReference type="GO" id="GO:0015035">
    <property type="term" value="F:protein-disulfide reductase activity"/>
    <property type="evidence" value="ECO:0007669"/>
    <property type="project" value="InterPro"/>
</dbReference>
<evidence type="ECO:0000256" key="7">
    <source>
        <dbReference type="ARBA" id="ARBA00023002"/>
    </source>
</evidence>
<dbReference type="SUPFAM" id="SSF158442">
    <property type="entry name" value="DsbB-like"/>
    <property type="match status" value="1"/>
</dbReference>
<evidence type="ECO:0000256" key="11">
    <source>
        <dbReference type="ARBA" id="ARBA00023284"/>
    </source>
</evidence>
<gene>
    <name evidence="13" type="ORF">A3D35_00550</name>
</gene>
<evidence type="ECO:0000256" key="6">
    <source>
        <dbReference type="ARBA" id="ARBA00022989"/>
    </source>
</evidence>
<dbReference type="GO" id="GO:0006457">
    <property type="term" value="P:protein folding"/>
    <property type="evidence" value="ECO:0007669"/>
    <property type="project" value="InterPro"/>
</dbReference>
<dbReference type="Proteomes" id="UP000176421">
    <property type="component" value="Unassembled WGS sequence"/>
</dbReference>
<dbReference type="GO" id="GO:0016020">
    <property type="term" value="C:membrane"/>
    <property type="evidence" value="ECO:0007669"/>
    <property type="project" value="UniProtKB-SubCell"/>
</dbReference>
<keyword evidence="4 12" id="KW-0812">Transmembrane</keyword>
<evidence type="ECO:0000256" key="12">
    <source>
        <dbReference type="SAM" id="Phobius"/>
    </source>
</evidence>
<keyword evidence="3" id="KW-0813">Transport</keyword>
<evidence type="ECO:0008006" key="15">
    <source>
        <dbReference type="Google" id="ProtNLM"/>
    </source>
</evidence>
<dbReference type="NCBIfam" id="NF002849">
    <property type="entry name" value="PRK03113.1"/>
    <property type="match status" value="1"/>
</dbReference>
<comment type="subcellular location">
    <subcellularLocation>
        <location evidence="1">Membrane</location>
        <topology evidence="1">Multi-pass membrane protein</topology>
    </subcellularLocation>
</comment>
<comment type="caution">
    <text evidence="13">The sequence shown here is derived from an EMBL/GenBank/DDBJ whole genome shotgun (WGS) entry which is preliminary data.</text>
</comment>
<dbReference type="PANTHER" id="PTHR43469">
    <property type="entry name" value="DISULFIDE FORMATION PROTEIN-RELATED"/>
    <property type="match status" value="1"/>
</dbReference>
<sequence length="143" mass="15816">MSKHGVLFAFIVALTATLGSLFYSEIAGYQPCVLCWYQRIFMYPEVILLGTALWKKDKSIMNYSITLSIIGALIAFYHYLIQIGVVEGVACGVAGYTVSCAKIFVLVFGYIGLPLMALTAFLLIITSLLFAKFTRSNNFAEQN</sequence>
<dbReference type="Pfam" id="PF02600">
    <property type="entry name" value="DsbB"/>
    <property type="match status" value="1"/>
</dbReference>
<comment type="similarity">
    <text evidence="2">Belongs to the DsbB family. BdbC subfamily.</text>
</comment>
<protein>
    <recommendedName>
        <fullName evidence="15">2-oxoglutarate dehydrogenase</fullName>
    </recommendedName>
</protein>
<evidence type="ECO:0000256" key="8">
    <source>
        <dbReference type="ARBA" id="ARBA00023136"/>
    </source>
</evidence>
<dbReference type="EMBL" id="MHOS01000037">
    <property type="protein sequence ID" value="OGZ67464.1"/>
    <property type="molecule type" value="Genomic_DNA"/>
</dbReference>
<keyword evidence="5" id="KW-0249">Electron transport</keyword>
<dbReference type="STRING" id="1802206.A3D35_00550"/>
<dbReference type="AlphaFoldDB" id="A0A1G2HY38"/>
<keyword evidence="8 12" id="KW-0472">Membrane</keyword>
<dbReference type="Gene3D" id="1.20.1550.10">
    <property type="entry name" value="DsbB-like"/>
    <property type="match status" value="1"/>
</dbReference>
<dbReference type="PIRSF" id="PIRSF036659">
    <property type="entry name" value="BdbC"/>
    <property type="match status" value="1"/>
</dbReference>
<dbReference type="InterPro" id="IPR012187">
    <property type="entry name" value="Disulphide_bond_form_BdbC"/>
</dbReference>
<name>A0A1G2HY38_9BACT</name>
<evidence type="ECO:0000313" key="14">
    <source>
        <dbReference type="Proteomes" id="UP000176421"/>
    </source>
</evidence>
<dbReference type="InterPro" id="IPR023380">
    <property type="entry name" value="DsbB-like_sf"/>
</dbReference>
<proteinExistence type="inferred from homology"/>
<feature type="transmembrane region" description="Helical" evidence="12">
    <location>
        <begin position="61"/>
        <end position="81"/>
    </location>
</feature>